<protein>
    <submittedName>
        <fullName evidence="2">Uncharacterized protein</fullName>
    </submittedName>
</protein>
<organism evidence="2 3">
    <name type="scientific">Lactuca sativa</name>
    <name type="common">Garden lettuce</name>
    <dbReference type="NCBI Taxonomy" id="4236"/>
    <lineage>
        <taxon>Eukaryota</taxon>
        <taxon>Viridiplantae</taxon>
        <taxon>Streptophyta</taxon>
        <taxon>Embryophyta</taxon>
        <taxon>Tracheophyta</taxon>
        <taxon>Spermatophyta</taxon>
        <taxon>Magnoliopsida</taxon>
        <taxon>eudicotyledons</taxon>
        <taxon>Gunneridae</taxon>
        <taxon>Pentapetalae</taxon>
        <taxon>asterids</taxon>
        <taxon>campanulids</taxon>
        <taxon>Asterales</taxon>
        <taxon>Asteraceae</taxon>
        <taxon>Cichorioideae</taxon>
        <taxon>Cichorieae</taxon>
        <taxon>Lactucinae</taxon>
        <taxon>Lactuca</taxon>
    </lineage>
</organism>
<keyword evidence="3" id="KW-1185">Reference proteome</keyword>
<proteinExistence type="predicted"/>
<sequence length="85" mass="9767">MSKLIFANFLLLFAYQSTNIVRQTQNVNSFTTPAMHNTNIQYCPSFTDVRTPFSNITNVINPLSNIRNDNISFDKYTTSKLANKR</sequence>
<gene>
    <name evidence="2" type="ORF">LSAT_V11C400224360</name>
</gene>
<feature type="signal peptide" evidence="1">
    <location>
        <begin position="1"/>
        <end position="20"/>
    </location>
</feature>
<evidence type="ECO:0000313" key="3">
    <source>
        <dbReference type="Proteomes" id="UP000235145"/>
    </source>
</evidence>
<dbReference type="EMBL" id="NBSK02000004">
    <property type="protein sequence ID" value="KAJ0209257.1"/>
    <property type="molecule type" value="Genomic_DNA"/>
</dbReference>
<accession>A0A9R1VKY3</accession>
<feature type="chain" id="PRO_5040455283" evidence="1">
    <location>
        <begin position="21"/>
        <end position="85"/>
    </location>
</feature>
<comment type="caution">
    <text evidence="2">The sequence shown here is derived from an EMBL/GenBank/DDBJ whole genome shotgun (WGS) entry which is preliminary data.</text>
</comment>
<dbReference type="Proteomes" id="UP000235145">
    <property type="component" value="Unassembled WGS sequence"/>
</dbReference>
<evidence type="ECO:0000256" key="1">
    <source>
        <dbReference type="SAM" id="SignalP"/>
    </source>
</evidence>
<reference evidence="2 3" key="1">
    <citation type="journal article" date="2017" name="Nat. Commun.">
        <title>Genome assembly with in vitro proximity ligation data and whole-genome triplication in lettuce.</title>
        <authorList>
            <person name="Reyes-Chin-Wo S."/>
            <person name="Wang Z."/>
            <person name="Yang X."/>
            <person name="Kozik A."/>
            <person name="Arikit S."/>
            <person name="Song C."/>
            <person name="Xia L."/>
            <person name="Froenicke L."/>
            <person name="Lavelle D.O."/>
            <person name="Truco M.J."/>
            <person name="Xia R."/>
            <person name="Zhu S."/>
            <person name="Xu C."/>
            <person name="Xu H."/>
            <person name="Xu X."/>
            <person name="Cox K."/>
            <person name="Korf I."/>
            <person name="Meyers B.C."/>
            <person name="Michelmore R.W."/>
        </authorList>
    </citation>
    <scope>NUCLEOTIDE SEQUENCE [LARGE SCALE GENOMIC DNA]</scope>
    <source>
        <strain evidence="3">cv. Salinas</strain>
        <tissue evidence="2">Seedlings</tissue>
    </source>
</reference>
<dbReference type="AlphaFoldDB" id="A0A9R1VKY3"/>
<name>A0A9R1VKY3_LACSA</name>
<evidence type="ECO:0000313" key="2">
    <source>
        <dbReference type="EMBL" id="KAJ0209257.1"/>
    </source>
</evidence>
<keyword evidence="1" id="KW-0732">Signal</keyword>